<dbReference type="InterPro" id="IPR000524">
    <property type="entry name" value="Tscrpt_reg_HTH_GntR"/>
</dbReference>
<dbReference type="SUPFAM" id="SSF53383">
    <property type="entry name" value="PLP-dependent transferases"/>
    <property type="match status" value="1"/>
</dbReference>
<dbReference type="CDD" id="cd00609">
    <property type="entry name" value="AAT_like"/>
    <property type="match status" value="1"/>
</dbReference>
<gene>
    <name evidence="7" type="ORF">I1A42_19025</name>
</gene>
<dbReference type="EMBL" id="JADPMR010000004">
    <property type="protein sequence ID" value="MBF9002570.1"/>
    <property type="molecule type" value="Genomic_DNA"/>
</dbReference>
<evidence type="ECO:0000256" key="1">
    <source>
        <dbReference type="ARBA" id="ARBA00005384"/>
    </source>
</evidence>
<keyword evidence="4" id="KW-0238">DNA-binding</keyword>
<name>A0ABS0GJQ9_9VIBR</name>
<dbReference type="Pfam" id="PF00392">
    <property type="entry name" value="GntR"/>
    <property type="match status" value="1"/>
</dbReference>
<dbReference type="InterPro" id="IPR036388">
    <property type="entry name" value="WH-like_DNA-bd_sf"/>
</dbReference>
<dbReference type="PANTHER" id="PTHR46577">
    <property type="entry name" value="HTH-TYPE TRANSCRIPTIONAL REGULATORY PROTEIN GABR"/>
    <property type="match status" value="1"/>
</dbReference>
<keyword evidence="2" id="KW-0663">Pyridoxal phosphate</keyword>
<dbReference type="InterPro" id="IPR004839">
    <property type="entry name" value="Aminotransferase_I/II_large"/>
</dbReference>
<dbReference type="PANTHER" id="PTHR46577:SF1">
    <property type="entry name" value="HTH-TYPE TRANSCRIPTIONAL REGULATORY PROTEIN GABR"/>
    <property type="match status" value="1"/>
</dbReference>
<evidence type="ECO:0000256" key="2">
    <source>
        <dbReference type="ARBA" id="ARBA00022898"/>
    </source>
</evidence>
<dbReference type="InterPro" id="IPR036390">
    <property type="entry name" value="WH_DNA-bd_sf"/>
</dbReference>
<sequence>MSKYAHLAHIVLLRIKTIRIEGLILKNDHLIHIQFSPDRSLQEQIREHLLEKIHQGIFADKALPSCRKLAQMLNVSRNTIVLVYERLVDEGFLVSHQRSGFFANPEIDALQVPLVKLAATVHQNAHNAPDWGNKFKCDFKGQRSRIKLENWQDFPYPFIYGQPDESLFPASHWRECGRLAQRTNVIKDWLADHVDDDDPMLIKQLQTNVLSKRGIIAESDEILLTIGTQNSLFILAQLLTDAQSTVGIEDPGYPDARHIFSTFHAKVQGLRIDHEGIALTPELAGCDYVYATPSHQVPTNVTMSLKRREELLAYADKHDFVVIEDDYDSEININQKPHPSLKSLDKNGRVIYVGSLSKSLSPGLRIGFMVADRQLIKQARQLRRLMFRHPPSNNQRTCALFISLGYFDTYLGKIKRAYCEKWQCLRQALETHLPECISSDTLGGSAFWLRLPEGVSSKQVAKLAREQGVIAEDGDVLFMNPEKLTHHYMRLGFGSIKAENIDAGIQILSQIIRQQAKDNETFWLS</sequence>
<dbReference type="Gene3D" id="3.40.640.10">
    <property type="entry name" value="Type I PLP-dependent aspartate aminotransferase-like (Major domain)"/>
    <property type="match status" value="1"/>
</dbReference>
<evidence type="ECO:0000256" key="5">
    <source>
        <dbReference type="ARBA" id="ARBA00023163"/>
    </source>
</evidence>
<evidence type="ECO:0000313" key="7">
    <source>
        <dbReference type="EMBL" id="MBF9002570.1"/>
    </source>
</evidence>
<evidence type="ECO:0000259" key="6">
    <source>
        <dbReference type="PROSITE" id="PS50949"/>
    </source>
</evidence>
<organism evidence="7 8">
    <name type="scientific">Vibrio nitrifigilis</name>
    <dbReference type="NCBI Taxonomy" id="2789781"/>
    <lineage>
        <taxon>Bacteria</taxon>
        <taxon>Pseudomonadati</taxon>
        <taxon>Pseudomonadota</taxon>
        <taxon>Gammaproteobacteria</taxon>
        <taxon>Vibrionales</taxon>
        <taxon>Vibrionaceae</taxon>
        <taxon>Vibrio</taxon>
    </lineage>
</organism>
<keyword evidence="7" id="KW-0032">Aminotransferase</keyword>
<dbReference type="Pfam" id="PF00155">
    <property type="entry name" value="Aminotran_1_2"/>
    <property type="match status" value="1"/>
</dbReference>
<dbReference type="PROSITE" id="PS50949">
    <property type="entry name" value="HTH_GNTR"/>
    <property type="match status" value="1"/>
</dbReference>
<dbReference type="Gene3D" id="1.10.10.10">
    <property type="entry name" value="Winged helix-like DNA-binding domain superfamily/Winged helix DNA-binding domain"/>
    <property type="match status" value="1"/>
</dbReference>
<accession>A0ABS0GJQ9</accession>
<dbReference type="SMART" id="SM00345">
    <property type="entry name" value="HTH_GNTR"/>
    <property type="match status" value="1"/>
</dbReference>
<dbReference type="InterPro" id="IPR015424">
    <property type="entry name" value="PyrdxlP-dep_Trfase"/>
</dbReference>
<dbReference type="InterPro" id="IPR051446">
    <property type="entry name" value="HTH_trans_reg/aminotransferase"/>
</dbReference>
<keyword evidence="3" id="KW-0805">Transcription regulation</keyword>
<keyword evidence="8" id="KW-1185">Reference proteome</keyword>
<dbReference type="Proteomes" id="UP000597206">
    <property type="component" value="Unassembled WGS sequence"/>
</dbReference>
<feature type="domain" description="HTH gntR-type" evidence="6">
    <location>
        <begin position="39"/>
        <end position="106"/>
    </location>
</feature>
<keyword evidence="5" id="KW-0804">Transcription</keyword>
<evidence type="ECO:0000313" key="8">
    <source>
        <dbReference type="Proteomes" id="UP000597206"/>
    </source>
</evidence>
<proteinExistence type="inferred from homology"/>
<dbReference type="SUPFAM" id="SSF46785">
    <property type="entry name" value="Winged helix' DNA-binding domain"/>
    <property type="match status" value="1"/>
</dbReference>
<protein>
    <submittedName>
        <fullName evidence="7">PLP-dependent aminotransferase family protein</fullName>
    </submittedName>
</protein>
<comment type="similarity">
    <text evidence="1">In the C-terminal section; belongs to the class-I pyridoxal-phosphate-dependent aminotransferase family.</text>
</comment>
<reference evidence="7 8" key="1">
    <citation type="submission" date="2020-11" db="EMBL/GenBank/DDBJ databases">
        <title>Vibrio nitrifigilis sp. nov., a marine nitrogen-fixing bacterium isolated from the lagoon sediment of an islet inside an atoll.</title>
        <authorList>
            <person name="Wang L.-T."/>
            <person name="Shieh W.Y."/>
        </authorList>
    </citation>
    <scope>NUCLEOTIDE SEQUENCE [LARGE SCALE GENOMIC DNA]</scope>
    <source>
        <strain evidence="7 8">NFV-1</strain>
    </source>
</reference>
<evidence type="ECO:0000256" key="4">
    <source>
        <dbReference type="ARBA" id="ARBA00023125"/>
    </source>
</evidence>
<evidence type="ECO:0000256" key="3">
    <source>
        <dbReference type="ARBA" id="ARBA00023015"/>
    </source>
</evidence>
<dbReference type="InterPro" id="IPR015421">
    <property type="entry name" value="PyrdxlP-dep_Trfase_major"/>
</dbReference>
<dbReference type="CDD" id="cd07377">
    <property type="entry name" value="WHTH_GntR"/>
    <property type="match status" value="1"/>
</dbReference>
<keyword evidence="7" id="KW-0808">Transferase</keyword>
<dbReference type="GO" id="GO:0008483">
    <property type="term" value="F:transaminase activity"/>
    <property type="evidence" value="ECO:0007669"/>
    <property type="project" value="UniProtKB-KW"/>
</dbReference>
<comment type="caution">
    <text evidence="7">The sequence shown here is derived from an EMBL/GenBank/DDBJ whole genome shotgun (WGS) entry which is preliminary data.</text>
</comment>